<dbReference type="AlphaFoldDB" id="A0A290XAZ8"/>
<dbReference type="InterPro" id="IPR001296">
    <property type="entry name" value="Glyco_trans_1"/>
</dbReference>
<feature type="domain" description="Glycosyltransferase subfamily 4-like N-terminal" evidence="2">
    <location>
        <begin position="15"/>
        <end position="173"/>
    </location>
</feature>
<dbReference type="OrthoDB" id="5290958at2"/>
<name>A0A290XAZ8_9GAMM</name>
<sequence length="370" mass="40073">MIMATLAILLPDLGPGGAERMRLQMAAIWLRRGFAVEFVLLRRAGELIQELPEGASLVDLGAPRIRSAFVPLTRYLRGRRPQALLAAMWPLTVLAPLAARAVRFRGRVAISEHSPLSLAYAGRGRVHRAVLRGSTRFAYPWADARIGVSAGVADGLAALSGLPRSDFRVVHNPAAGMRAPTGLLQRPRVLGEPGRVVLTVGTLKKVKRHDLLLRAFARLAEPDLTLCILGEGEERPRLEALVRDLRLHGRVSMPGYVADPSAWYAHADLFVLASDYEGFGNVIVEAMEYGVPIVSTDCPAGPSEILEGGKYGTLTPVGDPEALAAAMQAALRGTHDRSALKARARDFSVEKIADEYLDLLLPDWRAGRPA</sequence>
<dbReference type="PANTHER" id="PTHR12526:SF630">
    <property type="entry name" value="GLYCOSYLTRANSFERASE"/>
    <property type="match status" value="1"/>
</dbReference>
<keyword evidence="3" id="KW-0808">Transferase</keyword>
<dbReference type="Proteomes" id="UP000218968">
    <property type="component" value="Chromosome"/>
</dbReference>
<accession>A0A290XAZ8</accession>
<reference evidence="4" key="1">
    <citation type="submission" date="2017-09" db="EMBL/GenBank/DDBJ databases">
        <title>Luteimonas liuhanmingii sp.nov., isolated from the intestinal contents of Tibetan Plateau Pika in Yushu, Qinghai Province, China.</title>
        <authorList>
            <person name="Gui Z."/>
        </authorList>
    </citation>
    <scope>NUCLEOTIDE SEQUENCE [LARGE SCALE GENOMIC DNA]</scope>
    <source>
        <strain evidence="4">100111</strain>
    </source>
</reference>
<dbReference type="KEGG" id="lum:CNR27_00735"/>
<dbReference type="PANTHER" id="PTHR12526">
    <property type="entry name" value="GLYCOSYLTRANSFERASE"/>
    <property type="match status" value="1"/>
</dbReference>
<dbReference type="CDD" id="cd03811">
    <property type="entry name" value="GT4_GT28_WabH-like"/>
    <property type="match status" value="1"/>
</dbReference>
<dbReference type="InterPro" id="IPR028098">
    <property type="entry name" value="Glyco_trans_4-like_N"/>
</dbReference>
<organism evidence="3 4">
    <name type="scientific">Luteimonas chenhongjianii</name>
    <dbReference type="NCBI Taxonomy" id="2006110"/>
    <lineage>
        <taxon>Bacteria</taxon>
        <taxon>Pseudomonadati</taxon>
        <taxon>Pseudomonadota</taxon>
        <taxon>Gammaproteobacteria</taxon>
        <taxon>Lysobacterales</taxon>
        <taxon>Lysobacteraceae</taxon>
        <taxon>Luteimonas</taxon>
    </lineage>
</organism>
<feature type="domain" description="Glycosyl transferase family 1" evidence="1">
    <location>
        <begin position="192"/>
        <end position="346"/>
    </location>
</feature>
<dbReference type="Gene3D" id="3.40.50.2000">
    <property type="entry name" value="Glycogen Phosphorylase B"/>
    <property type="match status" value="2"/>
</dbReference>
<dbReference type="Pfam" id="PF00534">
    <property type="entry name" value="Glycos_transf_1"/>
    <property type="match status" value="1"/>
</dbReference>
<evidence type="ECO:0000313" key="3">
    <source>
        <dbReference type="EMBL" id="ATD66158.1"/>
    </source>
</evidence>
<gene>
    <name evidence="3" type="ORF">CNR27_00735</name>
</gene>
<dbReference type="SUPFAM" id="SSF53756">
    <property type="entry name" value="UDP-Glycosyltransferase/glycogen phosphorylase"/>
    <property type="match status" value="1"/>
</dbReference>
<evidence type="ECO:0000259" key="2">
    <source>
        <dbReference type="Pfam" id="PF13439"/>
    </source>
</evidence>
<evidence type="ECO:0000259" key="1">
    <source>
        <dbReference type="Pfam" id="PF00534"/>
    </source>
</evidence>
<dbReference type="GO" id="GO:0016757">
    <property type="term" value="F:glycosyltransferase activity"/>
    <property type="evidence" value="ECO:0007669"/>
    <property type="project" value="UniProtKB-ARBA"/>
</dbReference>
<dbReference type="Pfam" id="PF13439">
    <property type="entry name" value="Glyco_transf_4"/>
    <property type="match status" value="1"/>
</dbReference>
<keyword evidence="4" id="KW-1185">Reference proteome</keyword>
<proteinExistence type="predicted"/>
<protein>
    <submittedName>
        <fullName evidence="3">Glycosyl transferase</fullName>
    </submittedName>
</protein>
<dbReference type="EMBL" id="CP023406">
    <property type="protein sequence ID" value="ATD66158.1"/>
    <property type="molecule type" value="Genomic_DNA"/>
</dbReference>
<evidence type="ECO:0000313" key="4">
    <source>
        <dbReference type="Proteomes" id="UP000218968"/>
    </source>
</evidence>